<keyword evidence="3" id="KW-1185">Reference proteome</keyword>
<protein>
    <submittedName>
        <fullName evidence="2">Uncharacterized protein</fullName>
    </submittedName>
</protein>
<reference evidence="2" key="1">
    <citation type="submission" date="2023-04" db="EMBL/GenBank/DDBJ databases">
        <authorList>
            <person name="Vijverberg K."/>
            <person name="Xiong W."/>
            <person name="Schranz E."/>
        </authorList>
    </citation>
    <scope>NUCLEOTIDE SEQUENCE</scope>
</reference>
<feature type="compositionally biased region" description="Pro residues" evidence="1">
    <location>
        <begin position="62"/>
        <end position="100"/>
    </location>
</feature>
<evidence type="ECO:0000313" key="2">
    <source>
        <dbReference type="EMBL" id="CAI9272199.1"/>
    </source>
</evidence>
<feature type="region of interest" description="Disordered" evidence="1">
    <location>
        <begin position="1"/>
        <end position="110"/>
    </location>
</feature>
<evidence type="ECO:0000256" key="1">
    <source>
        <dbReference type="SAM" id="MobiDB-lite"/>
    </source>
</evidence>
<sequence length="258" mass="29013">MQIWIEKPYVIEFLDSEEDDEDDDKEDTDEDVDDENRKEIMKKELRLMDLDDDDMVVDDTPPNSPGDNPPPPPPPSTNLLPPPPPPSHPPPRTPPSPFKSPPKSDAPKRGRIIKGIVVDGILDTDATTNDQPIPDTSDQLDTNDYEGFLDLDFMPQSAVPFNVVYLDSYFESEISQEVLQGTNSYIKSDDGQLNPRNRNASFLGGAHDIEARSSFTTVTGDPSAHPPKKKSKLILDQNELIVTWRLPIEEVREYHVRV</sequence>
<accession>A0AA35VNQ3</accession>
<feature type="compositionally biased region" description="Acidic residues" evidence="1">
    <location>
        <begin position="14"/>
        <end position="34"/>
    </location>
</feature>
<feature type="compositionally biased region" description="Basic and acidic residues" evidence="1">
    <location>
        <begin position="35"/>
        <end position="49"/>
    </location>
</feature>
<dbReference type="Proteomes" id="UP001177003">
    <property type="component" value="Chromosome 2"/>
</dbReference>
<dbReference type="SUPFAM" id="SSF101447">
    <property type="entry name" value="Formin homology 2 domain (FH2 domain)"/>
    <property type="match status" value="1"/>
</dbReference>
<dbReference type="EMBL" id="OX465078">
    <property type="protein sequence ID" value="CAI9272199.1"/>
    <property type="molecule type" value="Genomic_DNA"/>
</dbReference>
<evidence type="ECO:0000313" key="3">
    <source>
        <dbReference type="Proteomes" id="UP001177003"/>
    </source>
</evidence>
<organism evidence="2 3">
    <name type="scientific">Lactuca saligna</name>
    <name type="common">Willowleaf lettuce</name>
    <dbReference type="NCBI Taxonomy" id="75948"/>
    <lineage>
        <taxon>Eukaryota</taxon>
        <taxon>Viridiplantae</taxon>
        <taxon>Streptophyta</taxon>
        <taxon>Embryophyta</taxon>
        <taxon>Tracheophyta</taxon>
        <taxon>Spermatophyta</taxon>
        <taxon>Magnoliopsida</taxon>
        <taxon>eudicotyledons</taxon>
        <taxon>Gunneridae</taxon>
        <taxon>Pentapetalae</taxon>
        <taxon>asterids</taxon>
        <taxon>campanulids</taxon>
        <taxon>Asterales</taxon>
        <taxon>Asteraceae</taxon>
        <taxon>Cichorioideae</taxon>
        <taxon>Cichorieae</taxon>
        <taxon>Lactucinae</taxon>
        <taxon>Lactuca</taxon>
    </lineage>
</organism>
<name>A0AA35VNQ3_LACSI</name>
<dbReference type="AlphaFoldDB" id="A0AA35VNQ3"/>
<gene>
    <name evidence="2" type="ORF">LSALG_LOCUS12441</name>
</gene>
<proteinExistence type="predicted"/>